<dbReference type="PANTHER" id="PTHR46577:SF2">
    <property type="entry name" value="TRANSCRIPTIONAL REGULATORY PROTEIN"/>
    <property type="match status" value="1"/>
</dbReference>
<dbReference type="GO" id="GO:0030170">
    <property type="term" value="F:pyridoxal phosphate binding"/>
    <property type="evidence" value="ECO:0007669"/>
    <property type="project" value="InterPro"/>
</dbReference>
<feature type="domain" description="HTH gntR-type" evidence="6">
    <location>
        <begin position="9"/>
        <end position="77"/>
    </location>
</feature>
<dbReference type="InterPro" id="IPR051446">
    <property type="entry name" value="HTH_trans_reg/aminotransferase"/>
</dbReference>
<dbReference type="Pfam" id="PF00155">
    <property type="entry name" value="Aminotran_1_2"/>
    <property type="match status" value="1"/>
</dbReference>
<dbReference type="Gene3D" id="3.40.640.10">
    <property type="entry name" value="Type I PLP-dependent aspartate aminotransferase-like (Major domain)"/>
    <property type="match status" value="1"/>
</dbReference>
<dbReference type="InterPro" id="IPR004839">
    <property type="entry name" value="Aminotransferase_I/II_large"/>
</dbReference>
<protein>
    <submittedName>
        <fullName evidence="7">GntR family transcriptional regulator</fullName>
    </submittedName>
</protein>
<evidence type="ECO:0000256" key="5">
    <source>
        <dbReference type="ARBA" id="ARBA00023163"/>
    </source>
</evidence>
<comment type="caution">
    <text evidence="7">The sequence shown here is derived from an EMBL/GenBank/DDBJ whole genome shotgun (WGS) entry which is preliminary data.</text>
</comment>
<dbReference type="InterPro" id="IPR036388">
    <property type="entry name" value="WH-like_DNA-bd_sf"/>
</dbReference>
<dbReference type="CDD" id="cd00609">
    <property type="entry name" value="AAT_like"/>
    <property type="match status" value="1"/>
</dbReference>
<accession>A0A2N3KR66</accession>
<dbReference type="Proteomes" id="UP000233597">
    <property type="component" value="Unassembled WGS sequence"/>
</dbReference>
<dbReference type="InterPro" id="IPR015424">
    <property type="entry name" value="PyrdxlP-dep_Trfase"/>
</dbReference>
<keyword evidence="4" id="KW-0238">DNA-binding</keyword>
<dbReference type="PANTHER" id="PTHR46577">
    <property type="entry name" value="HTH-TYPE TRANSCRIPTIONAL REGULATORY PROTEIN GABR"/>
    <property type="match status" value="1"/>
</dbReference>
<name>A0A2N3KR66_9PROT</name>
<dbReference type="GO" id="GO:0003677">
    <property type="term" value="F:DNA binding"/>
    <property type="evidence" value="ECO:0007669"/>
    <property type="project" value="UniProtKB-KW"/>
</dbReference>
<evidence type="ECO:0000256" key="3">
    <source>
        <dbReference type="ARBA" id="ARBA00023015"/>
    </source>
</evidence>
<proteinExistence type="inferred from homology"/>
<dbReference type="Gene3D" id="1.10.10.10">
    <property type="entry name" value="Winged helix-like DNA-binding domain superfamily/Winged helix DNA-binding domain"/>
    <property type="match status" value="1"/>
</dbReference>
<evidence type="ECO:0000259" key="6">
    <source>
        <dbReference type="PROSITE" id="PS50949"/>
    </source>
</evidence>
<dbReference type="OrthoDB" id="9804020at2"/>
<evidence type="ECO:0000313" key="8">
    <source>
        <dbReference type="Proteomes" id="UP000233597"/>
    </source>
</evidence>
<dbReference type="SUPFAM" id="SSF46785">
    <property type="entry name" value="Winged helix' DNA-binding domain"/>
    <property type="match status" value="1"/>
</dbReference>
<keyword evidence="5" id="KW-0804">Transcription</keyword>
<dbReference type="AlphaFoldDB" id="A0A2N3KR66"/>
<evidence type="ECO:0000256" key="1">
    <source>
        <dbReference type="ARBA" id="ARBA00005384"/>
    </source>
</evidence>
<dbReference type="Gene3D" id="3.90.1150.10">
    <property type="entry name" value="Aspartate Aminotransferase, domain 1"/>
    <property type="match status" value="1"/>
</dbReference>
<keyword evidence="2" id="KW-0663">Pyridoxal phosphate</keyword>
<dbReference type="CDD" id="cd07377">
    <property type="entry name" value="WHTH_GntR"/>
    <property type="match status" value="1"/>
</dbReference>
<comment type="similarity">
    <text evidence="1">In the C-terminal section; belongs to the class-I pyridoxal-phosphate-dependent aminotransferase family.</text>
</comment>
<dbReference type="PRINTS" id="PR00035">
    <property type="entry name" value="HTHGNTR"/>
</dbReference>
<evidence type="ECO:0000256" key="4">
    <source>
        <dbReference type="ARBA" id="ARBA00023125"/>
    </source>
</evidence>
<dbReference type="InterPro" id="IPR015422">
    <property type="entry name" value="PyrdxlP-dep_Trfase_small"/>
</dbReference>
<organism evidence="7 8">
    <name type="scientific">Thalassospira marina</name>
    <dbReference type="NCBI Taxonomy" id="2048283"/>
    <lineage>
        <taxon>Bacteria</taxon>
        <taxon>Pseudomonadati</taxon>
        <taxon>Pseudomonadota</taxon>
        <taxon>Alphaproteobacteria</taxon>
        <taxon>Rhodospirillales</taxon>
        <taxon>Thalassospiraceae</taxon>
        <taxon>Thalassospira</taxon>
    </lineage>
</organism>
<dbReference type="PROSITE" id="PS50949">
    <property type="entry name" value="HTH_GNTR"/>
    <property type="match status" value="1"/>
</dbReference>
<dbReference type="InterPro" id="IPR015421">
    <property type="entry name" value="PyrdxlP-dep_Trfase_major"/>
</dbReference>
<evidence type="ECO:0000313" key="7">
    <source>
        <dbReference type="EMBL" id="PKR53054.1"/>
    </source>
</evidence>
<gene>
    <name evidence="7" type="ORF">COO20_15350</name>
</gene>
<sequence length="478" mass="53322">MRSNLKSPASKYKKIMAWLRYQIENENYPKDVRLPSVRQLSRQFKVSLTTAQRALSELEGEGIIHSVSRSGYFANQRPPKDRNFWAEFSGLEVQVNKDIVQMLITMAEGDTSPISSAVLGKDLVPDSLLRRCLVSIAQKSTDISAEYLPPPGYLPLRQRIAVLMASRGITCAADDIIITSGDSVAMEVALWSTGEPGDLVIIEEPTYFGILMAIEQANFKAFPIATSPITGLNLDHVEAALKQHKVAAIVLNPTLQNPLGHTIPVTNRRKLVELAERHNVTIIEDDVFYDLHPEENRPPAIKHFETSHSVIYCSSFSKTVSPGYRVGWCVPGKHRSKVMARMMERTISASSLPQQILSDFLRRGYYQPHVARLRDKLANNARAIQKIIQDHFPAGTVASDPDGGFIIWIDLPRKINCLQFIELARQQSIFLPKSTVFYADGREVPSLRICFSTGDIRNTLSDLISLGKIATVLASNND</sequence>
<dbReference type="SMART" id="SM00345">
    <property type="entry name" value="HTH_GNTR"/>
    <property type="match status" value="1"/>
</dbReference>
<dbReference type="SUPFAM" id="SSF53383">
    <property type="entry name" value="PLP-dependent transferases"/>
    <property type="match status" value="1"/>
</dbReference>
<dbReference type="Pfam" id="PF00392">
    <property type="entry name" value="GntR"/>
    <property type="match status" value="1"/>
</dbReference>
<dbReference type="InterPro" id="IPR000524">
    <property type="entry name" value="Tscrpt_reg_HTH_GntR"/>
</dbReference>
<dbReference type="EMBL" id="NWTK01000010">
    <property type="protein sequence ID" value="PKR53054.1"/>
    <property type="molecule type" value="Genomic_DNA"/>
</dbReference>
<keyword evidence="3" id="KW-0805">Transcription regulation</keyword>
<dbReference type="GO" id="GO:0003700">
    <property type="term" value="F:DNA-binding transcription factor activity"/>
    <property type="evidence" value="ECO:0007669"/>
    <property type="project" value="InterPro"/>
</dbReference>
<evidence type="ECO:0000256" key="2">
    <source>
        <dbReference type="ARBA" id="ARBA00022898"/>
    </source>
</evidence>
<reference evidence="7 8" key="1">
    <citation type="submission" date="2017-09" db="EMBL/GenBank/DDBJ databases">
        <title>Biodiversity and function of Thalassospira species in the particle-attached aromatic-hydrocarbon-degrading consortia from the surface seawater of the South China Sea.</title>
        <authorList>
            <person name="Dong C."/>
            <person name="Liu R."/>
            <person name="Shao Z."/>
        </authorList>
    </citation>
    <scope>NUCLEOTIDE SEQUENCE [LARGE SCALE GENOMIC DNA]</scope>
    <source>
        <strain evidence="7 8">CSC1P2</strain>
    </source>
</reference>
<dbReference type="InterPro" id="IPR036390">
    <property type="entry name" value="WH_DNA-bd_sf"/>
</dbReference>